<dbReference type="RefSeq" id="WP_014877480.1">
    <property type="nucleotide sequence ID" value="NC_008596.1"/>
</dbReference>
<dbReference type="EMBL" id="CP001663">
    <property type="protein sequence ID" value="AFP39148.1"/>
    <property type="molecule type" value="Genomic_DNA"/>
</dbReference>
<dbReference type="AlphaFoldDB" id="I7FK65"/>
<reference evidence="2 3" key="2">
    <citation type="journal article" date="2009" name="Genome Res.">
        <title>Ortho-proteogenomics: multiple proteomes investigation through orthology and a new MS-based protocol.</title>
        <authorList>
            <person name="Gallien S."/>
            <person name="Perrodou E."/>
            <person name="Carapito C."/>
            <person name="Deshayes C."/>
            <person name="Reyrat J.M."/>
            <person name="Van Dorsselaer A."/>
            <person name="Poch O."/>
            <person name="Schaeffer C."/>
            <person name="Lecompte O."/>
        </authorList>
    </citation>
    <scope>NUCLEOTIDE SEQUENCE [LARGE SCALE GENOMIC DNA]</scope>
    <source>
        <strain evidence="3">ATCC 700084 / mc(2)155</strain>
    </source>
</reference>
<gene>
    <name evidence="2" type="ordered locus">MSMEI_2680</name>
</gene>
<evidence type="ECO:0000313" key="3">
    <source>
        <dbReference type="Proteomes" id="UP000006158"/>
    </source>
</evidence>
<feature type="region of interest" description="Disordered" evidence="1">
    <location>
        <begin position="1"/>
        <end position="26"/>
    </location>
</feature>
<evidence type="ECO:0000256" key="1">
    <source>
        <dbReference type="SAM" id="MobiDB-lite"/>
    </source>
</evidence>
<accession>I7FK65</accession>
<name>I7FK65_MYCS2</name>
<dbReference type="Proteomes" id="UP000006158">
    <property type="component" value="Chromosome"/>
</dbReference>
<feature type="compositionally biased region" description="Low complexity" evidence="1">
    <location>
        <begin position="42"/>
        <end position="59"/>
    </location>
</feature>
<feature type="region of interest" description="Disordered" evidence="1">
    <location>
        <begin position="39"/>
        <end position="59"/>
    </location>
</feature>
<dbReference type="PATRIC" id="fig|246196.56.peg.2749"/>
<protein>
    <submittedName>
        <fullName evidence="2">Uncharacterized protein</fullName>
    </submittedName>
</protein>
<organism evidence="2 3">
    <name type="scientific">Mycolicibacterium smegmatis (strain ATCC 700084 / mc(2)155)</name>
    <name type="common">Mycobacterium smegmatis</name>
    <dbReference type="NCBI Taxonomy" id="246196"/>
    <lineage>
        <taxon>Bacteria</taxon>
        <taxon>Bacillati</taxon>
        <taxon>Actinomycetota</taxon>
        <taxon>Actinomycetes</taxon>
        <taxon>Mycobacteriales</taxon>
        <taxon>Mycobacteriaceae</taxon>
        <taxon>Mycolicibacterium</taxon>
    </lineage>
</organism>
<sequence>MTGSAVAGLVGGLDGGGCDEDTSYSPRFDGGVERLLARAEAGDASDAGDAAPAADAPAC</sequence>
<dbReference type="KEGG" id="msg:MSMEI_2680"/>
<reference evidence="2 3" key="1">
    <citation type="journal article" date="2007" name="Genome Biol.">
        <title>Interrupted coding sequences in Mycobacterium smegmatis: authentic mutations or sequencing errors?</title>
        <authorList>
            <person name="Deshayes C."/>
            <person name="Perrodou E."/>
            <person name="Gallien S."/>
            <person name="Euphrasie D."/>
            <person name="Schaeffer C."/>
            <person name="Van-Dorsselaer A."/>
            <person name="Poch O."/>
            <person name="Lecompte O."/>
            <person name="Reyrat J.M."/>
        </authorList>
    </citation>
    <scope>NUCLEOTIDE SEQUENCE [LARGE SCALE GENOMIC DNA]</scope>
    <source>
        <strain evidence="3">ATCC 700084 / mc(2)155</strain>
    </source>
</reference>
<proteinExistence type="predicted"/>
<evidence type="ECO:0000313" key="2">
    <source>
        <dbReference type="EMBL" id="AFP39148.1"/>
    </source>
</evidence>